<keyword evidence="3" id="KW-0805">Transcription regulation</keyword>
<dbReference type="OrthoDB" id="2143914at2759"/>
<reference evidence="10" key="1">
    <citation type="submission" date="2019-03" db="EMBL/GenBank/DDBJ databases">
        <title>Long read genome sequence of the mycoparasitic Pythium oligandrum ATCC 38472 isolated from sugarbeet rhizosphere.</title>
        <authorList>
            <person name="Gaulin E."/>
        </authorList>
    </citation>
    <scope>NUCLEOTIDE SEQUENCE</scope>
    <source>
        <strain evidence="10">ATCC 38472_TT</strain>
    </source>
</reference>
<dbReference type="EMBL" id="SPLM01000006">
    <property type="protein sequence ID" value="TMW67099.1"/>
    <property type="molecule type" value="Genomic_DNA"/>
</dbReference>
<evidence type="ECO:0000256" key="1">
    <source>
        <dbReference type="ARBA" id="ARBA00004123"/>
    </source>
</evidence>
<dbReference type="GO" id="GO:0000978">
    <property type="term" value="F:RNA polymerase II cis-regulatory region sequence-specific DNA binding"/>
    <property type="evidence" value="ECO:0007669"/>
    <property type="project" value="TreeGrafter"/>
</dbReference>
<dbReference type="FunFam" id="1.10.10.60:FF:000010">
    <property type="entry name" value="Transcriptional activator Myb isoform A"/>
    <property type="match status" value="1"/>
</dbReference>
<feature type="region of interest" description="Disordered" evidence="7">
    <location>
        <begin position="495"/>
        <end position="519"/>
    </location>
</feature>
<feature type="compositionally biased region" description="Polar residues" evidence="7">
    <location>
        <begin position="169"/>
        <end position="178"/>
    </location>
</feature>
<feature type="compositionally biased region" description="Basic and acidic residues" evidence="7">
    <location>
        <begin position="542"/>
        <end position="551"/>
    </location>
</feature>
<feature type="domain" description="HTH myb-type" evidence="9">
    <location>
        <begin position="316"/>
        <end position="366"/>
    </location>
</feature>
<feature type="region of interest" description="Disordered" evidence="7">
    <location>
        <begin position="539"/>
        <end position="579"/>
    </location>
</feature>
<feature type="region of interest" description="Disordered" evidence="7">
    <location>
        <begin position="419"/>
        <end position="438"/>
    </location>
</feature>
<dbReference type="InterPro" id="IPR009057">
    <property type="entry name" value="Homeodomain-like_sf"/>
</dbReference>
<evidence type="ECO:0000313" key="11">
    <source>
        <dbReference type="Proteomes" id="UP000794436"/>
    </source>
</evidence>
<feature type="region of interest" description="Disordered" evidence="7">
    <location>
        <begin position="1"/>
        <end position="83"/>
    </location>
</feature>
<dbReference type="InterPro" id="IPR050560">
    <property type="entry name" value="MYB_TF"/>
</dbReference>
<evidence type="ECO:0000259" key="9">
    <source>
        <dbReference type="PROSITE" id="PS51294"/>
    </source>
</evidence>
<dbReference type="PANTHER" id="PTHR45614">
    <property type="entry name" value="MYB PROTEIN-RELATED"/>
    <property type="match status" value="1"/>
</dbReference>
<dbReference type="GO" id="GO:0000981">
    <property type="term" value="F:DNA-binding transcription factor activity, RNA polymerase II-specific"/>
    <property type="evidence" value="ECO:0007669"/>
    <property type="project" value="TreeGrafter"/>
</dbReference>
<feature type="domain" description="HTH myb-type" evidence="9">
    <location>
        <begin position="210"/>
        <end position="257"/>
    </location>
</feature>
<comment type="caution">
    <text evidence="10">The sequence shown here is derived from an EMBL/GenBank/DDBJ whole genome shotgun (WGS) entry which is preliminary data.</text>
</comment>
<evidence type="ECO:0000256" key="5">
    <source>
        <dbReference type="ARBA" id="ARBA00023163"/>
    </source>
</evidence>
<feature type="compositionally biased region" description="Polar residues" evidence="7">
    <location>
        <begin position="65"/>
        <end position="79"/>
    </location>
</feature>
<evidence type="ECO:0000313" key="10">
    <source>
        <dbReference type="EMBL" id="TMW67099.1"/>
    </source>
</evidence>
<proteinExistence type="predicted"/>
<feature type="domain" description="Myb-like" evidence="8">
    <location>
        <begin position="212"/>
        <end position="257"/>
    </location>
</feature>
<dbReference type="AlphaFoldDB" id="A0A8K1CPZ0"/>
<dbReference type="PANTHER" id="PTHR45614:SF232">
    <property type="entry name" value="TRANSCRIPTION FACTOR MYB3R-2"/>
    <property type="match status" value="1"/>
</dbReference>
<feature type="domain" description="HTH myb-type" evidence="9">
    <location>
        <begin position="258"/>
        <end position="315"/>
    </location>
</feature>
<dbReference type="InterPro" id="IPR017930">
    <property type="entry name" value="Myb_dom"/>
</dbReference>
<feature type="region of interest" description="Disordered" evidence="7">
    <location>
        <begin position="166"/>
        <end position="219"/>
    </location>
</feature>
<sequence>MHPNAPPSSASRPLPKRSSTTAGFDDLDASFQTTHPPPPQSSHQPPPLRVSPSAPGASRKRHHSLPTNALVSDWHSTSRWAPPPRTLLIRRPEIHTLPPSSEAAPSSALSHATTTSMHVEQSYRTYTYTPARSTVVSTHATSLQPPEMSPREEFLVRAFVSDAMKLQHDQQPTGNQPESGRRVTPITPRPAKVAPPSQPTTTPSSAASSHQRWSREEDERLRDAVQRFGGKNWKMIAETLGRGRTDVQCLHRWNKVLKPGLVKGPWTPEEDQILTDLIARYGVGKIRWCDIALHLPGRIGKQCRERWCNHLDASIRKGQWTPEEDDTVFRLQQQLGNKWSEIAKMLPGRTENAVKNRFNSAARRKWLMAQAAKATASQRELPTLVTAPPPVTEMPSHETTTPTYRDSYAPIRPSTEPFLTYSYSGPPPSLPPPPPTSSAPSFASYFPYAPPAVPAASSYEPSVASSLLLRRSLSTSESAASTPVSFSAALTSLLSSPKDGDDPGHSSFTSDEHVEDDDEAFDNQHEALCEEDVRDFDDHAEDELSNHEGLRFHPLTSKKTRESLEPETTSPRPPDMMMDDQHMTTFLDSVALELDDDLIEIK</sequence>
<dbReference type="CDD" id="cd00167">
    <property type="entry name" value="SANT"/>
    <property type="match status" value="3"/>
</dbReference>
<evidence type="ECO:0000256" key="4">
    <source>
        <dbReference type="ARBA" id="ARBA00023125"/>
    </source>
</evidence>
<dbReference type="FunFam" id="1.10.10.60:FF:000016">
    <property type="entry name" value="Transcriptional activator Myb isoform A"/>
    <property type="match status" value="1"/>
</dbReference>
<name>A0A8K1CPZ0_PYTOL</name>
<evidence type="ECO:0000256" key="3">
    <source>
        <dbReference type="ARBA" id="ARBA00023015"/>
    </source>
</evidence>
<keyword evidence="2" id="KW-0677">Repeat</keyword>
<accession>A0A8K1CPZ0</accession>
<protein>
    <submittedName>
        <fullName evidence="10">Uncharacterized protein</fullName>
    </submittedName>
</protein>
<evidence type="ECO:0000256" key="7">
    <source>
        <dbReference type="SAM" id="MobiDB-lite"/>
    </source>
</evidence>
<comment type="subcellular location">
    <subcellularLocation>
        <location evidence="1">Nucleus</location>
    </subcellularLocation>
</comment>
<feature type="domain" description="Myb-like" evidence="8">
    <location>
        <begin position="258"/>
        <end position="311"/>
    </location>
</feature>
<feature type="compositionally biased region" description="Polar residues" evidence="7">
    <location>
        <begin position="7"/>
        <end position="22"/>
    </location>
</feature>
<keyword evidence="5" id="KW-0804">Transcription</keyword>
<dbReference type="GO" id="GO:0005634">
    <property type="term" value="C:nucleus"/>
    <property type="evidence" value="ECO:0007669"/>
    <property type="project" value="UniProtKB-SubCell"/>
</dbReference>
<feature type="compositionally biased region" description="Pro residues" evidence="7">
    <location>
        <begin position="425"/>
        <end position="437"/>
    </location>
</feature>
<dbReference type="Proteomes" id="UP000794436">
    <property type="component" value="Unassembled WGS sequence"/>
</dbReference>
<dbReference type="SUPFAM" id="SSF46689">
    <property type="entry name" value="Homeodomain-like"/>
    <property type="match status" value="2"/>
</dbReference>
<evidence type="ECO:0000256" key="2">
    <source>
        <dbReference type="ARBA" id="ARBA00022737"/>
    </source>
</evidence>
<keyword evidence="6" id="KW-0539">Nucleus</keyword>
<dbReference type="InterPro" id="IPR001005">
    <property type="entry name" value="SANT/Myb"/>
</dbReference>
<organism evidence="10 11">
    <name type="scientific">Pythium oligandrum</name>
    <name type="common">Mycoparasitic fungus</name>
    <dbReference type="NCBI Taxonomy" id="41045"/>
    <lineage>
        <taxon>Eukaryota</taxon>
        <taxon>Sar</taxon>
        <taxon>Stramenopiles</taxon>
        <taxon>Oomycota</taxon>
        <taxon>Peronosporomycetes</taxon>
        <taxon>Pythiales</taxon>
        <taxon>Pythiaceae</taxon>
        <taxon>Pythium</taxon>
    </lineage>
</organism>
<keyword evidence="4" id="KW-0238">DNA-binding</keyword>
<dbReference type="PROSITE" id="PS50090">
    <property type="entry name" value="MYB_LIKE"/>
    <property type="match status" value="3"/>
</dbReference>
<keyword evidence="11" id="KW-1185">Reference proteome</keyword>
<feature type="compositionally biased region" description="Pro residues" evidence="7">
    <location>
        <begin position="35"/>
        <end position="49"/>
    </location>
</feature>
<feature type="domain" description="Myb-like" evidence="8">
    <location>
        <begin position="312"/>
        <end position="362"/>
    </location>
</feature>
<dbReference type="PROSITE" id="PS51294">
    <property type="entry name" value="HTH_MYB"/>
    <property type="match status" value="3"/>
</dbReference>
<evidence type="ECO:0000256" key="6">
    <source>
        <dbReference type="ARBA" id="ARBA00023242"/>
    </source>
</evidence>
<gene>
    <name evidence="10" type="ORF">Poli38472_012215</name>
</gene>
<evidence type="ECO:0000259" key="8">
    <source>
        <dbReference type="PROSITE" id="PS50090"/>
    </source>
</evidence>
<dbReference type="Pfam" id="PF00249">
    <property type="entry name" value="Myb_DNA-binding"/>
    <property type="match status" value="3"/>
</dbReference>
<dbReference type="SMART" id="SM00717">
    <property type="entry name" value="SANT"/>
    <property type="match status" value="3"/>
</dbReference>
<feature type="region of interest" description="Disordered" evidence="7">
    <location>
        <begin position="385"/>
        <end position="410"/>
    </location>
</feature>
<feature type="compositionally biased region" description="Low complexity" evidence="7">
    <location>
        <begin position="199"/>
        <end position="209"/>
    </location>
</feature>
<dbReference type="Gene3D" id="1.10.10.60">
    <property type="entry name" value="Homeodomain-like"/>
    <property type="match status" value="3"/>
</dbReference>